<protein>
    <submittedName>
        <fullName evidence="2">Uncharacterized protein</fullName>
    </submittedName>
</protein>
<dbReference type="OrthoDB" id="3772124at2759"/>
<evidence type="ECO:0000256" key="1">
    <source>
        <dbReference type="SAM" id="MobiDB-lite"/>
    </source>
</evidence>
<dbReference type="EMBL" id="KV441550">
    <property type="protein sequence ID" value="OAG08435.1"/>
    <property type="molecule type" value="Genomic_DNA"/>
</dbReference>
<feature type="compositionally biased region" description="Basic and acidic residues" evidence="1">
    <location>
        <begin position="87"/>
        <end position="103"/>
    </location>
</feature>
<feature type="region of interest" description="Disordered" evidence="1">
    <location>
        <begin position="1"/>
        <end position="103"/>
    </location>
</feature>
<evidence type="ECO:0000313" key="3">
    <source>
        <dbReference type="Proteomes" id="UP000077069"/>
    </source>
</evidence>
<organism evidence="2 3">
    <name type="scientific">Paraphaeosphaeria sporulosa</name>
    <dbReference type="NCBI Taxonomy" id="1460663"/>
    <lineage>
        <taxon>Eukaryota</taxon>
        <taxon>Fungi</taxon>
        <taxon>Dikarya</taxon>
        <taxon>Ascomycota</taxon>
        <taxon>Pezizomycotina</taxon>
        <taxon>Dothideomycetes</taxon>
        <taxon>Pleosporomycetidae</taxon>
        <taxon>Pleosporales</taxon>
        <taxon>Massarineae</taxon>
        <taxon>Didymosphaeriaceae</taxon>
        <taxon>Paraphaeosphaeria</taxon>
    </lineage>
</organism>
<dbReference type="GeneID" id="28761465"/>
<reference evidence="2 3" key="1">
    <citation type="submission" date="2016-05" db="EMBL/GenBank/DDBJ databases">
        <title>Comparative analysis of secretome profiles of manganese(II)-oxidizing ascomycete fungi.</title>
        <authorList>
            <consortium name="DOE Joint Genome Institute"/>
            <person name="Zeiner C.A."/>
            <person name="Purvine S.O."/>
            <person name="Zink E.M."/>
            <person name="Wu S."/>
            <person name="Pasa-Tolic L."/>
            <person name="Chaput D.L."/>
            <person name="Haridas S."/>
            <person name="Grigoriev I.V."/>
            <person name="Santelli C.M."/>
            <person name="Hansel C.M."/>
        </authorList>
    </citation>
    <scope>NUCLEOTIDE SEQUENCE [LARGE SCALE GENOMIC DNA]</scope>
    <source>
        <strain evidence="2 3">AP3s5-JAC2a</strain>
    </source>
</reference>
<name>A0A177CLM4_9PLEO</name>
<gene>
    <name evidence="2" type="ORF">CC84DRAFT_1162387</name>
</gene>
<keyword evidence="3" id="KW-1185">Reference proteome</keyword>
<dbReference type="InParanoid" id="A0A177CLM4"/>
<evidence type="ECO:0000313" key="2">
    <source>
        <dbReference type="EMBL" id="OAG08435.1"/>
    </source>
</evidence>
<dbReference type="AlphaFoldDB" id="A0A177CLM4"/>
<accession>A0A177CLM4</accession>
<sequence>MDDFPRSTVAVRELSHTSQGSSITNPHHAPPSPSLSKASTESSRHSCEAPRSPSVTHKRETENLTSFPSPSDFKPTTAFDPDAPQPYREEDFQGKSKDEVRRMRKRDYAVEISRLMGRQLVKGMSGKGEDK</sequence>
<dbReference type="RefSeq" id="XP_018038800.1">
    <property type="nucleotide sequence ID" value="XM_018177979.1"/>
</dbReference>
<dbReference type="Proteomes" id="UP000077069">
    <property type="component" value="Unassembled WGS sequence"/>
</dbReference>
<proteinExistence type="predicted"/>
<feature type="compositionally biased region" description="Polar residues" evidence="1">
    <location>
        <begin position="16"/>
        <end position="25"/>
    </location>
</feature>